<evidence type="ECO:0000256" key="1">
    <source>
        <dbReference type="SAM" id="MobiDB-lite"/>
    </source>
</evidence>
<accession>A0A8J4BU30</accession>
<dbReference type="EMBL" id="BNCO01000096">
    <property type="protein sequence ID" value="GIL67223.1"/>
    <property type="molecule type" value="Genomic_DNA"/>
</dbReference>
<dbReference type="Pfam" id="PF12499">
    <property type="entry name" value="DUF3707"/>
    <property type="match status" value="1"/>
</dbReference>
<organism evidence="3 4">
    <name type="scientific">Volvox africanus</name>
    <dbReference type="NCBI Taxonomy" id="51714"/>
    <lineage>
        <taxon>Eukaryota</taxon>
        <taxon>Viridiplantae</taxon>
        <taxon>Chlorophyta</taxon>
        <taxon>core chlorophytes</taxon>
        <taxon>Chlorophyceae</taxon>
        <taxon>CS clade</taxon>
        <taxon>Chlamydomonadales</taxon>
        <taxon>Volvocaceae</taxon>
        <taxon>Volvox</taxon>
    </lineage>
</organism>
<gene>
    <name evidence="3" type="ORF">Vafri_20659</name>
</gene>
<evidence type="ECO:0000259" key="2">
    <source>
        <dbReference type="Pfam" id="PF12499"/>
    </source>
</evidence>
<name>A0A8J4BU30_9CHLO</name>
<feature type="domain" description="Pherophorin" evidence="2">
    <location>
        <begin position="182"/>
        <end position="330"/>
    </location>
</feature>
<feature type="non-terminal residue" evidence="3">
    <location>
        <position position="1"/>
    </location>
</feature>
<sequence>PPPPSPPPPSPPPPSPEVLPSPTPQLPLVPSAQTLFPAPPHFPPAPNSFECKVCINFQIVPPSLDFPPFRFDSARCQLIQQSFLRPVEAQMAVLNLTLLQPFAADPSLCSPLETKLCATFQTEAAAQLMQPFLQALASHLVQNLVSSICPATPGYRIQASTESGGCLKLHAGLDCPPGPNPFPNCRCNKARGITPLYVLPNVQTGPGRAPSSVMYCFRIGLVPEAFRLQGACVGNTLNKAEVWADEAQRRQVLGFRITPRGGPQRYVPVSWGAKGDNTVKATQINWNLDRAEDGEICLELLKDVALGDFCLGGMNGCFVGLFNDRRDCCPTYAATIF</sequence>
<dbReference type="InterPro" id="IPR024616">
    <property type="entry name" value="Pherophorin"/>
</dbReference>
<dbReference type="Proteomes" id="UP000747399">
    <property type="component" value="Unassembled WGS sequence"/>
</dbReference>
<protein>
    <recommendedName>
        <fullName evidence="2">Pherophorin domain-containing protein</fullName>
    </recommendedName>
</protein>
<dbReference type="AlphaFoldDB" id="A0A8J4BU30"/>
<keyword evidence="4" id="KW-1185">Reference proteome</keyword>
<feature type="region of interest" description="Disordered" evidence="1">
    <location>
        <begin position="1"/>
        <end position="26"/>
    </location>
</feature>
<evidence type="ECO:0000313" key="3">
    <source>
        <dbReference type="EMBL" id="GIL67223.1"/>
    </source>
</evidence>
<reference evidence="3" key="1">
    <citation type="journal article" date="2021" name="Proc. Natl. Acad. Sci. U.S.A.">
        <title>Three genomes in the algal genus Volvox reveal the fate of a haploid sex-determining region after a transition to homothallism.</title>
        <authorList>
            <person name="Yamamoto K."/>
            <person name="Hamaji T."/>
            <person name="Kawai-Toyooka H."/>
            <person name="Matsuzaki R."/>
            <person name="Takahashi F."/>
            <person name="Nishimura Y."/>
            <person name="Kawachi M."/>
            <person name="Noguchi H."/>
            <person name="Minakuchi Y."/>
            <person name="Umen J.G."/>
            <person name="Toyoda A."/>
            <person name="Nozaki H."/>
        </authorList>
    </citation>
    <scope>NUCLEOTIDE SEQUENCE</scope>
    <source>
        <strain evidence="3">NIES-3780</strain>
    </source>
</reference>
<proteinExistence type="predicted"/>
<evidence type="ECO:0000313" key="4">
    <source>
        <dbReference type="Proteomes" id="UP000747399"/>
    </source>
</evidence>
<comment type="caution">
    <text evidence="3">The sequence shown here is derived from an EMBL/GenBank/DDBJ whole genome shotgun (WGS) entry which is preliminary data.</text>
</comment>